<proteinExistence type="predicted"/>
<evidence type="ECO:0000256" key="1">
    <source>
        <dbReference type="SAM" id="Coils"/>
    </source>
</evidence>
<keyword evidence="1" id="KW-0175">Coiled coil</keyword>
<keyword evidence="4" id="KW-1185">Reference proteome</keyword>
<dbReference type="Proteomes" id="UP001185779">
    <property type="component" value="Unassembled WGS sequence"/>
</dbReference>
<sequence length="75" mass="8631">MAEDAEELQRLLKQVRATIKERTDLEQRFANPQALRSATEHFSNLDLQACSCEYQPDSSNVRAVSFWRSGSQQSR</sequence>
<dbReference type="EMBL" id="JAWLKH010000037">
    <property type="protein sequence ID" value="MDV6314540.1"/>
    <property type="molecule type" value="Genomic_DNA"/>
</dbReference>
<feature type="coiled-coil region" evidence="1">
    <location>
        <begin position="1"/>
        <end position="28"/>
    </location>
</feature>
<comment type="caution">
    <text evidence="3">The sequence shown here is derived from an EMBL/GenBank/DDBJ whole genome shotgun (WGS) entry which is preliminary data.</text>
</comment>
<organism evidence="3 5">
    <name type="scientific">Gordonia amicalis</name>
    <dbReference type="NCBI Taxonomy" id="89053"/>
    <lineage>
        <taxon>Bacteria</taxon>
        <taxon>Bacillati</taxon>
        <taxon>Actinomycetota</taxon>
        <taxon>Actinomycetes</taxon>
        <taxon>Mycobacteriales</taxon>
        <taxon>Gordoniaceae</taxon>
        <taxon>Gordonia</taxon>
    </lineage>
</organism>
<evidence type="ECO:0000313" key="2">
    <source>
        <dbReference type="EMBL" id="MDV6310134.1"/>
    </source>
</evidence>
<dbReference type="AlphaFoldDB" id="A0AAE4R6S5"/>
<reference evidence="3 4" key="1">
    <citation type="submission" date="2023-10" db="EMBL/GenBank/DDBJ databases">
        <title>Development of a sustainable strategy for remediation of hydrocarbon-contaminated territories based on the waste exchange concept.</title>
        <authorList>
            <person name="Krivoruchko A."/>
        </authorList>
    </citation>
    <scope>NUCLEOTIDE SEQUENCE</scope>
    <source>
        <strain evidence="2 4">IEGM 1266</strain>
        <strain evidence="3">IEGM 1279</strain>
    </source>
</reference>
<evidence type="ECO:0000313" key="5">
    <source>
        <dbReference type="Proteomes" id="UP001185922"/>
    </source>
</evidence>
<dbReference type="GeneID" id="77171379"/>
<dbReference type="RefSeq" id="WP_006438765.1">
    <property type="nucleotide sequence ID" value="NZ_CP091855.1"/>
</dbReference>
<name>A0AAE4R6S5_9ACTN</name>
<accession>A0AAE4R6S5</accession>
<evidence type="ECO:0000313" key="4">
    <source>
        <dbReference type="Proteomes" id="UP001185779"/>
    </source>
</evidence>
<protein>
    <submittedName>
        <fullName evidence="3">Uncharacterized protein</fullName>
    </submittedName>
</protein>
<gene>
    <name evidence="2" type="ORF">R3P94_23005</name>
    <name evidence="3" type="ORF">R3Q15_22135</name>
</gene>
<dbReference type="Proteomes" id="UP001185922">
    <property type="component" value="Unassembled WGS sequence"/>
</dbReference>
<evidence type="ECO:0000313" key="3">
    <source>
        <dbReference type="EMBL" id="MDV6314540.1"/>
    </source>
</evidence>
<dbReference type="EMBL" id="JAWLKI010000045">
    <property type="protein sequence ID" value="MDV6310134.1"/>
    <property type="molecule type" value="Genomic_DNA"/>
</dbReference>